<dbReference type="EMBL" id="BMWE01000007">
    <property type="protein sequence ID" value="GGY19404.1"/>
    <property type="molecule type" value="Genomic_DNA"/>
</dbReference>
<dbReference type="InterPro" id="IPR029058">
    <property type="entry name" value="AB_hydrolase_fold"/>
</dbReference>
<proteinExistence type="predicted"/>
<dbReference type="SUPFAM" id="SSF53474">
    <property type="entry name" value="alpha/beta-Hydrolases"/>
    <property type="match status" value="1"/>
</dbReference>
<dbReference type="Proteomes" id="UP000653308">
    <property type="component" value="Unassembled WGS sequence"/>
</dbReference>
<dbReference type="PIRSF" id="PIRSF029171">
    <property type="entry name" value="Esterase_LipA"/>
    <property type="match status" value="1"/>
</dbReference>
<comment type="caution">
    <text evidence="1">The sequence shown here is derived from an EMBL/GenBank/DDBJ whole genome shotgun (WGS) entry which is preliminary data.</text>
</comment>
<accession>A0ABQ2ZNH3</accession>
<sequence length="428" mass="46031">MLLHKGRACAFVLLAALLVGGFIAPVGGPDGSSRAQDDGDVVGDPAPLRNVPQEISSVATGELLVYRMPGMRGEQVNATAMLFLPRKAPPAGGWPLFVWGHGTLGWAPHCAPSVQLQEKNEWADGPNAALLAAVLKMGIAVVAPDYEGLGPRSAGVPTGHGYYDLPSEGNSMIFAAVAAQRYLGDRLSGQWAPGGWSEGGFAALAAAYYSPLATKAEPALDYQGTITLAPVPDVPAMNRLLWQDIDNASRSGLPPTAHQIDQLVFANAETIYFTKTQRYAGYDVDPRQVYGPNMLRFYRQDWQTCLDDLNDAVRQDIVSYLSASPSHRLNTYPGVRGDSPNALPENRRFFEQNQGKLERSTLPGSILWLYGTDDITSPNSVTYNVVNKMVANGNDINLSVLEGAGHYDVPVVGLPLIQARLGQLFAVE</sequence>
<dbReference type="PANTHER" id="PTHR34853">
    <property type="match status" value="1"/>
</dbReference>
<keyword evidence="2" id="KW-1185">Reference proteome</keyword>
<dbReference type="InterPro" id="IPR005152">
    <property type="entry name" value="Lipase_secreted"/>
</dbReference>
<protein>
    <submittedName>
        <fullName evidence="1">Triacylglycerol lipase</fullName>
    </submittedName>
</protein>
<reference evidence="2" key="1">
    <citation type="journal article" date="2019" name="Int. J. Syst. Evol. Microbiol.">
        <title>The Global Catalogue of Microorganisms (GCM) 10K type strain sequencing project: providing services to taxonomists for standard genome sequencing and annotation.</title>
        <authorList>
            <consortium name="The Broad Institute Genomics Platform"/>
            <consortium name="The Broad Institute Genome Sequencing Center for Infectious Disease"/>
            <person name="Wu L."/>
            <person name="Ma J."/>
        </authorList>
    </citation>
    <scope>NUCLEOTIDE SEQUENCE [LARGE SCALE GENOMIC DNA]</scope>
    <source>
        <strain evidence="2">JCM 4957</strain>
    </source>
</reference>
<dbReference type="PANTHER" id="PTHR34853:SF1">
    <property type="entry name" value="LIPASE 5"/>
    <property type="match status" value="1"/>
</dbReference>
<evidence type="ECO:0000313" key="1">
    <source>
        <dbReference type="EMBL" id="GGY19404.1"/>
    </source>
</evidence>
<dbReference type="Gene3D" id="3.40.50.1820">
    <property type="entry name" value="alpha/beta hydrolase"/>
    <property type="match status" value="1"/>
</dbReference>
<name>A0ABQ2ZNH3_9ACTN</name>
<organism evidence="1 2">
    <name type="scientific">Streptomyces djakartensis</name>
    <dbReference type="NCBI Taxonomy" id="68193"/>
    <lineage>
        <taxon>Bacteria</taxon>
        <taxon>Bacillati</taxon>
        <taxon>Actinomycetota</taxon>
        <taxon>Actinomycetes</taxon>
        <taxon>Kitasatosporales</taxon>
        <taxon>Streptomycetaceae</taxon>
        <taxon>Streptomyces</taxon>
    </lineage>
</organism>
<evidence type="ECO:0000313" key="2">
    <source>
        <dbReference type="Proteomes" id="UP000653308"/>
    </source>
</evidence>
<gene>
    <name evidence="1" type="ORF">GCM10010384_27190</name>
</gene>